<evidence type="ECO:0000313" key="6">
    <source>
        <dbReference type="EMBL" id="CAF0959302.1"/>
    </source>
</evidence>
<dbReference type="InterPro" id="IPR008580">
    <property type="entry name" value="PPPDE_dom"/>
</dbReference>
<dbReference type="AlphaFoldDB" id="A0A814BEP8"/>
<evidence type="ECO:0000313" key="8">
    <source>
        <dbReference type="Proteomes" id="UP000663870"/>
    </source>
</evidence>
<dbReference type="SUPFAM" id="SSF48371">
    <property type="entry name" value="ARM repeat"/>
    <property type="match status" value="1"/>
</dbReference>
<dbReference type="Gene3D" id="3.90.1720.30">
    <property type="entry name" value="PPPDE domains"/>
    <property type="match status" value="1"/>
</dbReference>
<proteinExistence type="inferred from homology"/>
<dbReference type="Proteomes" id="UP000663870">
    <property type="component" value="Unassembled WGS sequence"/>
</dbReference>
<comment type="caution">
    <text evidence="5">The sequence shown here is derived from an EMBL/GenBank/DDBJ whole genome shotgun (WGS) entry which is preliminary data.</text>
</comment>
<accession>A0A814BEP8</accession>
<evidence type="ECO:0000256" key="3">
    <source>
        <dbReference type="ARBA" id="ARBA00022801"/>
    </source>
</evidence>
<evidence type="ECO:0000256" key="1">
    <source>
        <dbReference type="ARBA" id="ARBA00008140"/>
    </source>
</evidence>
<dbReference type="GO" id="GO:0008233">
    <property type="term" value="F:peptidase activity"/>
    <property type="evidence" value="ECO:0007669"/>
    <property type="project" value="UniProtKB-KW"/>
</dbReference>
<feature type="domain" description="PPPDE" evidence="4">
    <location>
        <begin position="5"/>
        <end position="153"/>
    </location>
</feature>
<dbReference type="EMBL" id="CAJNOL010000246">
    <property type="protein sequence ID" value="CAF0959302.1"/>
    <property type="molecule type" value="Genomic_DNA"/>
</dbReference>
<dbReference type="SMART" id="SM01179">
    <property type="entry name" value="DUF862"/>
    <property type="match status" value="1"/>
</dbReference>
<dbReference type="InterPro" id="IPR042266">
    <property type="entry name" value="PPPDE_sf"/>
</dbReference>
<dbReference type="Proteomes" id="UP000663854">
    <property type="component" value="Unassembled WGS sequence"/>
</dbReference>
<evidence type="ECO:0000313" key="7">
    <source>
        <dbReference type="Proteomes" id="UP000663854"/>
    </source>
</evidence>
<reference evidence="5" key="1">
    <citation type="submission" date="2021-02" db="EMBL/GenBank/DDBJ databases">
        <authorList>
            <person name="Nowell W R."/>
        </authorList>
    </citation>
    <scope>NUCLEOTIDE SEQUENCE</scope>
</reference>
<dbReference type="GO" id="GO:0006508">
    <property type="term" value="P:proteolysis"/>
    <property type="evidence" value="ECO:0007669"/>
    <property type="project" value="UniProtKB-KW"/>
</dbReference>
<name>A0A814BEP8_9BILA</name>
<dbReference type="GO" id="GO:0070646">
    <property type="term" value="P:protein modification by small protein removal"/>
    <property type="evidence" value="ECO:0007669"/>
    <property type="project" value="TreeGrafter"/>
</dbReference>
<organism evidence="5 7">
    <name type="scientific">Rotaria sordida</name>
    <dbReference type="NCBI Taxonomy" id="392033"/>
    <lineage>
        <taxon>Eukaryota</taxon>
        <taxon>Metazoa</taxon>
        <taxon>Spiralia</taxon>
        <taxon>Gnathifera</taxon>
        <taxon>Rotifera</taxon>
        <taxon>Eurotatoria</taxon>
        <taxon>Bdelloidea</taxon>
        <taxon>Philodinida</taxon>
        <taxon>Philodinidae</taxon>
        <taxon>Rotaria</taxon>
    </lineage>
</organism>
<evidence type="ECO:0000259" key="4">
    <source>
        <dbReference type="PROSITE" id="PS51858"/>
    </source>
</evidence>
<dbReference type="PANTHER" id="PTHR12378">
    <property type="entry name" value="DESUMOYLATING ISOPEPTIDASE"/>
    <property type="match status" value="1"/>
</dbReference>
<keyword evidence="2" id="KW-0645">Protease</keyword>
<keyword evidence="3" id="KW-0378">Hydrolase</keyword>
<sequence>MTNFTTVKLYIYDISFGLASAYGSTLLGKQIDGVWHTGVGVYGKEYLYGSSGISYTTPEEIHRQGLAPKPKTLDLGQTKKTVSEIQSWIVEKSCSSFRGHQYDLLDWNCNNFSDEFTKYLLNSTNSLIPEEILELPRFVKTTPLGRMLLSFLNKDPISAAQQTGNNNNFADSSIHMVQSNATNNMKFDNIPVRHCILPVLDKMKPRINLIEPMCKRTLSSDEKEFLNDINQLFRPDATYSPMLTRQHLMFLISLMVNSIEDESGQKIILEILQLLSEYEYIIKILSDIEGQESPIELLKTLNDQPEQIQIEFLRWFSSIAATSNGRTMLINIQDEIAPVFTESIHNEISTSKAKYEIIVVLHNLLCINTDIRLSFMNSISIGSAMVQYMSTPVSIHEADTFLAVFVALADAEKDLYGIAKAMEFSPDYYSSIVACQPLIEKINTNFQAV</sequence>
<comment type="similarity">
    <text evidence="1">Belongs to the DeSI family.</text>
</comment>
<dbReference type="EMBL" id="CAJNOH010000176">
    <property type="protein sequence ID" value="CAF0927400.1"/>
    <property type="molecule type" value="Genomic_DNA"/>
</dbReference>
<dbReference type="PROSITE" id="PS51858">
    <property type="entry name" value="PPPDE"/>
    <property type="match status" value="1"/>
</dbReference>
<dbReference type="PANTHER" id="PTHR12378:SF7">
    <property type="entry name" value="DESUMOYLATING ISOPEPTIDASE 1"/>
    <property type="match status" value="1"/>
</dbReference>
<protein>
    <recommendedName>
        <fullName evidence="4">PPPDE domain-containing protein</fullName>
    </recommendedName>
</protein>
<dbReference type="Pfam" id="PF05903">
    <property type="entry name" value="Peptidase_C97"/>
    <property type="match status" value="1"/>
</dbReference>
<dbReference type="InterPro" id="IPR016024">
    <property type="entry name" value="ARM-type_fold"/>
</dbReference>
<evidence type="ECO:0000256" key="2">
    <source>
        <dbReference type="ARBA" id="ARBA00022670"/>
    </source>
</evidence>
<gene>
    <name evidence="6" type="ORF">JXQ802_LOCUS12102</name>
    <name evidence="5" type="ORF">PYM288_LOCUS10867</name>
</gene>
<keyword evidence="8" id="KW-1185">Reference proteome</keyword>
<evidence type="ECO:0000313" key="5">
    <source>
        <dbReference type="EMBL" id="CAF0927400.1"/>
    </source>
</evidence>